<dbReference type="PANTHER" id="PTHR43640">
    <property type="entry name" value="OS07G0260300 PROTEIN"/>
    <property type="match status" value="1"/>
</dbReference>
<dbReference type="Pfam" id="PF00578">
    <property type="entry name" value="AhpC-TSA"/>
    <property type="match status" value="1"/>
</dbReference>
<dbReference type="InterPro" id="IPR000866">
    <property type="entry name" value="AhpC/TSA"/>
</dbReference>
<protein>
    <submittedName>
        <fullName evidence="2">Thioredoxin family protein</fullName>
    </submittedName>
</protein>
<dbReference type="Proteomes" id="UP001236507">
    <property type="component" value="Unassembled WGS sequence"/>
</dbReference>
<evidence type="ECO:0000313" key="2">
    <source>
        <dbReference type="EMBL" id="MDI9860089.1"/>
    </source>
</evidence>
<dbReference type="InterPro" id="IPR047262">
    <property type="entry name" value="PRX-like1"/>
</dbReference>
<dbReference type="EMBL" id="JASHIF010000010">
    <property type="protein sequence ID" value="MDI9860089.1"/>
    <property type="molecule type" value="Genomic_DNA"/>
</dbReference>
<dbReference type="Gene3D" id="3.40.30.10">
    <property type="entry name" value="Glutaredoxin"/>
    <property type="match status" value="1"/>
</dbReference>
<comment type="caution">
    <text evidence="2">The sequence shown here is derived from an EMBL/GenBank/DDBJ whole genome shotgun (WGS) entry which is preliminary data.</text>
</comment>
<sequence length="215" mass="23772">MKSVIHHIIKKALFAKSLFIIITLLATIGSINAQSGYNIGQTVSDFQLKNIDGRMLSLSDNRNVKGYIVVFTCNHCPFSKAYDSRVVDLHNKFASKGYPVIAINPNDPNAYEEDSFANMRLTAPSKGFTFPYLQDETQEVAKAFGATRTPSCFVLKKEGDRFTVQYIGAIDDNSQDASAVNKKFVEDAVNNLLSGRPVMVNNTKAVGCAIKWKSF</sequence>
<dbReference type="SUPFAM" id="SSF52833">
    <property type="entry name" value="Thioredoxin-like"/>
    <property type="match status" value="1"/>
</dbReference>
<evidence type="ECO:0000259" key="1">
    <source>
        <dbReference type="PROSITE" id="PS51352"/>
    </source>
</evidence>
<evidence type="ECO:0000313" key="3">
    <source>
        <dbReference type="Proteomes" id="UP001236507"/>
    </source>
</evidence>
<reference evidence="2 3" key="1">
    <citation type="submission" date="2023-05" db="EMBL/GenBank/DDBJ databases">
        <title>Novel species of genus Flectobacillus isolated from stream in China.</title>
        <authorList>
            <person name="Lu H."/>
        </authorList>
    </citation>
    <scope>NUCLEOTIDE SEQUENCE [LARGE SCALE GENOMIC DNA]</scope>
    <source>
        <strain evidence="2 3">KCTC 42575</strain>
    </source>
</reference>
<feature type="domain" description="Thioredoxin" evidence="1">
    <location>
        <begin position="37"/>
        <end position="190"/>
    </location>
</feature>
<name>A0ABT6Y939_9BACT</name>
<organism evidence="2 3">
    <name type="scientific">Flectobacillus roseus</name>
    <dbReference type="NCBI Taxonomy" id="502259"/>
    <lineage>
        <taxon>Bacteria</taxon>
        <taxon>Pseudomonadati</taxon>
        <taxon>Bacteroidota</taxon>
        <taxon>Cytophagia</taxon>
        <taxon>Cytophagales</taxon>
        <taxon>Flectobacillaceae</taxon>
        <taxon>Flectobacillus</taxon>
    </lineage>
</organism>
<dbReference type="InterPro" id="IPR013766">
    <property type="entry name" value="Thioredoxin_domain"/>
</dbReference>
<dbReference type="RefSeq" id="WP_283344905.1">
    <property type="nucleotide sequence ID" value="NZ_JASHIF010000010.1"/>
</dbReference>
<proteinExistence type="predicted"/>
<dbReference type="CDD" id="cd02969">
    <property type="entry name" value="PRX_like1"/>
    <property type="match status" value="1"/>
</dbReference>
<dbReference type="PROSITE" id="PS51352">
    <property type="entry name" value="THIOREDOXIN_2"/>
    <property type="match status" value="1"/>
</dbReference>
<gene>
    <name evidence="2" type="ORF">QM524_12785</name>
</gene>
<dbReference type="InterPro" id="IPR036249">
    <property type="entry name" value="Thioredoxin-like_sf"/>
</dbReference>
<keyword evidence="3" id="KW-1185">Reference proteome</keyword>
<dbReference type="PANTHER" id="PTHR43640:SF1">
    <property type="entry name" value="THIOREDOXIN-DEPENDENT PEROXIREDOXIN"/>
    <property type="match status" value="1"/>
</dbReference>
<accession>A0ABT6Y939</accession>